<dbReference type="PANTHER" id="PTHR36130:SF1">
    <property type="entry name" value="RIKEN CDNA 4933430I17 GENE"/>
    <property type="match status" value="1"/>
</dbReference>
<accession>A0ABM4FKK7</accession>
<evidence type="ECO:0000313" key="2">
    <source>
        <dbReference type="Proteomes" id="UP001652627"/>
    </source>
</evidence>
<dbReference type="RefSeq" id="XP_067165479.1">
    <property type="nucleotide sequence ID" value="XM_067309378.1"/>
</dbReference>
<gene>
    <name evidence="3" type="primary">C21H9orf43</name>
</gene>
<reference evidence="3" key="1">
    <citation type="submission" date="2025-08" db="UniProtKB">
        <authorList>
            <consortium name="RefSeq"/>
        </authorList>
    </citation>
    <scope>IDENTIFICATION</scope>
    <source>
        <tissue evidence="3">Blood</tissue>
    </source>
</reference>
<dbReference type="InterPro" id="IPR029134">
    <property type="entry name" value="DUF4647"/>
</dbReference>
<dbReference type="Proteomes" id="UP001652627">
    <property type="component" value="Chromosome 21"/>
</dbReference>
<evidence type="ECO:0000256" key="1">
    <source>
        <dbReference type="SAM" id="MobiDB-lite"/>
    </source>
</evidence>
<sequence>MMTADVSQWDETICDKVICQHPQCWDTLRRIEEGHPRICLRNSDSISRMFLESEDEFPTLKIVNMPPSQSLRRCVRCSKCPRTFSISAAPSLLNSMLQGSSDEDSTVSSERPVFPGLNSAAGSNVISPRQMSFMVLNNIGKASPFDHCQKQDTELHRPLFDPLRVFHFPEIAPPKQGYCSESGNLIKWVPNKHRKCQKPGLQAVSEYVLKTLPLKVSVTLKKRKAKDETLTRMKSRKIPAGGQPSLMYPKRSQILSCPSKTIKSLLNYKTEGFAEKDGVLSQSCPGRLQIATMVELQDEGGLKLMNRQPGLSDAKPKSSRPLLVQKAPVMVNLKEKSTQSIKNSRYLKKPTKIKTGPSIKIKTPDSMPLCLFSKLEEQPDYSDLFAFPAEFLQCCTDGGPEQPPAELDLSPKTFKEGMHHGKESPVAQLVELWRRRSSGKSVLGKSSTANLVPQGVEEHKQPLTRKGSWDNIYARRAVSREDGTWALCYIQEVQYPGRAVPLAKEEFEDDPSYKPPPPPPPPSPSPCLQEDSNEVSSERTSPAFEGLSSQDSLIR</sequence>
<proteinExistence type="predicted"/>
<feature type="region of interest" description="Disordered" evidence="1">
    <location>
        <begin position="500"/>
        <end position="555"/>
    </location>
</feature>
<name>A0ABM4FKK7_9AVES</name>
<protein>
    <submittedName>
        <fullName evidence="3">Uncharacterized protein C9orf43 homolog</fullName>
    </submittedName>
</protein>
<keyword evidence="2" id="KW-1185">Reference proteome</keyword>
<dbReference type="PANTHER" id="PTHR36130">
    <property type="entry name" value="RIKEN CDNA 4933430I17 GENE"/>
    <property type="match status" value="1"/>
</dbReference>
<feature type="compositionally biased region" description="Pro residues" evidence="1">
    <location>
        <begin position="513"/>
        <end position="525"/>
    </location>
</feature>
<dbReference type="Pfam" id="PF15504">
    <property type="entry name" value="DUF4647"/>
    <property type="match status" value="1"/>
</dbReference>
<evidence type="ECO:0000313" key="3">
    <source>
        <dbReference type="RefSeq" id="XP_067165479.1"/>
    </source>
</evidence>
<dbReference type="GeneID" id="106487015"/>
<organism evidence="2 3">
    <name type="scientific">Apteryx mantelli</name>
    <name type="common">North Island brown kiwi</name>
    <dbReference type="NCBI Taxonomy" id="2696672"/>
    <lineage>
        <taxon>Eukaryota</taxon>
        <taxon>Metazoa</taxon>
        <taxon>Chordata</taxon>
        <taxon>Craniata</taxon>
        <taxon>Vertebrata</taxon>
        <taxon>Euteleostomi</taxon>
        <taxon>Archelosauria</taxon>
        <taxon>Archosauria</taxon>
        <taxon>Dinosauria</taxon>
        <taxon>Saurischia</taxon>
        <taxon>Theropoda</taxon>
        <taxon>Coelurosauria</taxon>
        <taxon>Aves</taxon>
        <taxon>Palaeognathae</taxon>
        <taxon>Apterygiformes</taxon>
        <taxon>Apterygidae</taxon>
        <taxon>Apteryx</taxon>
    </lineage>
</organism>